<feature type="region of interest" description="Disordered" evidence="1">
    <location>
        <begin position="73"/>
        <end position="97"/>
    </location>
</feature>
<name>A0A6L6QC14_9BURK</name>
<reference evidence="2 3" key="1">
    <citation type="submission" date="2019-11" db="EMBL/GenBank/DDBJ databases">
        <title>Type strains purchased from KCTC, JCM and DSMZ.</title>
        <authorList>
            <person name="Lu H."/>
        </authorList>
    </citation>
    <scope>NUCLEOTIDE SEQUENCE [LARGE SCALE GENOMIC DNA]</scope>
    <source>
        <strain evidence="2 3">JCM 31587</strain>
    </source>
</reference>
<organism evidence="2 3">
    <name type="scientific">Massilia eburnea</name>
    <dbReference type="NCBI Taxonomy" id="1776165"/>
    <lineage>
        <taxon>Bacteria</taxon>
        <taxon>Pseudomonadati</taxon>
        <taxon>Pseudomonadota</taxon>
        <taxon>Betaproteobacteria</taxon>
        <taxon>Burkholderiales</taxon>
        <taxon>Oxalobacteraceae</taxon>
        <taxon>Telluria group</taxon>
        <taxon>Massilia</taxon>
    </lineage>
</organism>
<evidence type="ECO:0000256" key="1">
    <source>
        <dbReference type="SAM" id="MobiDB-lite"/>
    </source>
</evidence>
<protein>
    <submittedName>
        <fullName evidence="2">Uncharacterized protein</fullName>
    </submittedName>
</protein>
<dbReference type="AlphaFoldDB" id="A0A6L6QC14"/>
<accession>A0A6L6QC14</accession>
<keyword evidence="3" id="KW-1185">Reference proteome</keyword>
<feature type="compositionally biased region" description="Basic and acidic residues" evidence="1">
    <location>
        <begin position="73"/>
        <end position="89"/>
    </location>
</feature>
<gene>
    <name evidence="2" type="ORF">GM658_05540</name>
</gene>
<comment type="caution">
    <text evidence="2">The sequence shown here is derived from an EMBL/GenBank/DDBJ whole genome shotgun (WGS) entry which is preliminary data.</text>
</comment>
<proteinExistence type="predicted"/>
<dbReference type="OrthoDB" id="8779340at2"/>
<dbReference type="EMBL" id="WNKX01000003">
    <property type="protein sequence ID" value="MTW10058.1"/>
    <property type="molecule type" value="Genomic_DNA"/>
</dbReference>
<evidence type="ECO:0000313" key="3">
    <source>
        <dbReference type="Proteomes" id="UP000472320"/>
    </source>
</evidence>
<dbReference type="RefSeq" id="WP_155453002.1">
    <property type="nucleotide sequence ID" value="NZ_WNKX01000003.1"/>
</dbReference>
<evidence type="ECO:0000313" key="2">
    <source>
        <dbReference type="EMBL" id="MTW10058.1"/>
    </source>
</evidence>
<dbReference type="Proteomes" id="UP000472320">
    <property type="component" value="Unassembled WGS sequence"/>
</dbReference>
<sequence length="97" mass="10734">MNLALIHSTACRELLNAGDLGDAVRYCIAQGIEPPVPPCSKLSSDYEQCVQVAQETLSDYGWWEKRLKVRNARERRQAELQEGSGEKDPSPSGTRAS</sequence>